<evidence type="ECO:0000256" key="1">
    <source>
        <dbReference type="SAM" id="SignalP"/>
    </source>
</evidence>
<dbReference type="AlphaFoldDB" id="A0A437R3H0"/>
<feature type="signal peptide" evidence="1">
    <location>
        <begin position="1"/>
        <end position="23"/>
    </location>
</feature>
<keyword evidence="3" id="KW-1185">Reference proteome</keyword>
<dbReference type="RefSeq" id="WP_127697655.1">
    <property type="nucleotide sequence ID" value="NZ_SACS01000002.1"/>
</dbReference>
<name>A0A437R3H0_9GAMM</name>
<dbReference type="PROSITE" id="PS00018">
    <property type="entry name" value="EF_HAND_1"/>
    <property type="match status" value="1"/>
</dbReference>
<dbReference type="CDD" id="cd22554">
    <property type="entry name" value="Slr4-like"/>
    <property type="match status" value="1"/>
</dbReference>
<accession>A0A437R3H0</accession>
<evidence type="ECO:0000313" key="3">
    <source>
        <dbReference type="Proteomes" id="UP000283077"/>
    </source>
</evidence>
<evidence type="ECO:0008006" key="4">
    <source>
        <dbReference type="Google" id="ProtNLM"/>
    </source>
</evidence>
<reference evidence="2 3" key="1">
    <citation type="submission" date="2019-01" db="EMBL/GenBank/DDBJ databases">
        <authorList>
            <person name="Chen W.-M."/>
        </authorList>
    </citation>
    <scope>NUCLEOTIDE SEQUENCE [LARGE SCALE GENOMIC DNA]</scope>
    <source>
        <strain evidence="2 3">KYPC3</strain>
    </source>
</reference>
<feature type="chain" id="PRO_5019201652" description="EF-hand domain-containing protein" evidence="1">
    <location>
        <begin position="24"/>
        <end position="458"/>
    </location>
</feature>
<keyword evidence="1" id="KW-0732">Signal</keyword>
<dbReference type="EMBL" id="SACS01000002">
    <property type="protein sequence ID" value="RVU41273.1"/>
    <property type="molecule type" value="Genomic_DNA"/>
</dbReference>
<sequence length="458" mass="46459">MKTIFTKSLVALALAAAAGNAIAAVVPNPETNYSAQGVAGATSISLAALDVQLKAEYSLNDVITFTFTGGEVVLTGANPTLVGLAGAPDLSAGITLGYLNRTANSVSFRVTAIDQAVVPTTIDGSIRLAGVVLTKASVAASKAVNVTYAAKTIANDVLDAATTNTGKLLVVKEQFSVATTPFDAEVDVNEDRKLFSGVTPRADVLTITPTNNDTYTLAATLVGSTIKYKVTGDFTWVDQDANGTISAPELAQLAVAGGSAITAKALSTDLRTLTFTDTPVAATPVAVTVTANVSAAAPAKSLVTLNPGSYAVEATVAHTAPAGTVVLTKSGGSWTLNGSTVNVPYMVFGTLNTVQYGQIINVTNSSSVAGDIYVDVWGEDGTALVTNLKVGTATANSVTSIAGAVRTAVGAAGLTNGKASLRIVTNAPEDSVTVYSAYVDAGSRERAIVNNDSKVQTK</sequence>
<dbReference type="InterPro" id="IPR045689">
    <property type="entry name" value="Slr4"/>
</dbReference>
<evidence type="ECO:0000313" key="2">
    <source>
        <dbReference type="EMBL" id="RVU41273.1"/>
    </source>
</evidence>
<gene>
    <name evidence="2" type="ORF">EOE67_03475</name>
</gene>
<dbReference type="OrthoDB" id="6232895at2"/>
<protein>
    <recommendedName>
        <fullName evidence="4">EF-hand domain-containing protein</fullName>
    </recommendedName>
</protein>
<organism evidence="2 3">
    <name type="scientific">Rheinheimera riviphila</name>
    <dbReference type="NCBI Taxonomy" id="1834037"/>
    <lineage>
        <taxon>Bacteria</taxon>
        <taxon>Pseudomonadati</taxon>
        <taxon>Pseudomonadota</taxon>
        <taxon>Gammaproteobacteria</taxon>
        <taxon>Chromatiales</taxon>
        <taxon>Chromatiaceae</taxon>
        <taxon>Rheinheimera</taxon>
    </lineage>
</organism>
<proteinExistence type="predicted"/>
<dbReference type="Pfam" id="PF19526">
    <property type="entry name" value="Slr4"/>
    <property type="match status" value="1"/>
</dbReference>
<comment type="caution">
    <text evidence="2">The sequence shown here is derived from an EMBL/GenBank/DDBJ whole genome shotgun (WGS) entry which is preliminary data.</text>
</comment>
<dbReference type="InterPro" id="IPR018247">
    <property type="entry name" value="EF_Hand_1_Ca_BS"/>
</dbReference>
<dbReference type="Proteomes" id="UP000283077">
    <property type="component" value="Unassembled WGS sequence"/>
</dbReference>